<dbReference type="SUPFAM" id="SSF55874">
    <property type="entry name" value="ATPase domain of HSP90 chaperone/DNA topoisomerase II/histidine kinase"/>
    <property type="match status" value="1"/>
</dbReference>
<protein>
    <recommendedName>
        <fullName evidence="2">histidine kinase</fullName>
        <ecNumber evidence="2">2.7.13.3</ecNumber>
    </recommendedName>
</protein>
<dbReference type="InterPro" id="IPR036890">
    <property type="entry name" value="HATPase_C_sf"/>
</dbReference>
<dbReference type="CDD" id="cd00130">
    <property type="entry name" value="PAS"/>
    <property type="match status" value="4"/>
</dbReference>
<evidence type="ECO:0000256" key="3">
    <source>
        <dbReference type="ARBA" id="ARBA00022553"/>
    </source>
</evidence>
<dbReference type="NCBIfam" id="TIGR00229">
    <property type="entry name" value="sensory_box"/>
    <property type="match status" value="4"/>
</dbReference>
<evidence type="ECO:0000256" key="9">
    <source>
        <dbReference type="SAM" id="MobiDB-lite"/>
    </source>
</evidence>
<keyword evidence="6" id="KW-0418">Kinase</keyword>
<dbReference type="GO" id="GO:0005524">
    <property type="term" value="F:ATP binding"/>
    <property type="evidence" value="ECO:0007669"/>
    <property type="project" value="UniProtKB-KW"/>
</dbReference>
<keyword evidence="8" id="KW-0843">Virulence</keyword>
<feature type="domain" description="PAS" evidence="11">
    <location>
        <begin position="7"/>
        <end position="49"/>
    </location>
</feature>
<dbReference type="Gene3D" id="3.30.450.20">
    <property type="entry name" value="PAS domain"/>
    <property type="match status" value="4"/>
</dbReference>
<keyword evidence="3" id="KW-0597">Phosphoprotein</keyword>
<dbReference type="SUPFAM" id="SSF55785">
    <property type="entry name" value="PYP-like sensor domain (PAS domain)"/>
    <property type="match status" value="4"/>
</dbReference>
<dbReference type="PANTHER" id="PTHR41523:SF8">
    <property type="entry name" value="ETHYLENE RESPONSE SENSOR PROTEIN"/>
    <property type="match status" value="1"/>
</dbReference>
<dbReference type="Gene3D" id="3.30.565.10">
    <property type="entry name" value="Histidine kinase-like ATPase, C-terminal domain"/>
    <property type="match status" value="1"/>
</dbReference>
<dbReference type="PROSITE" id="PS50113">
    <property type="entry name" value="PAC"/>
    <property type="match status" value="2"/>
</dbReference>
<name>A0A8J7S7R5_9BACT</name>
<dbReference type="Pfam" id="PF13185">
    <property type="entry name" value="GAF_2"/>
    <property type="match status" value="1"/>
</dbReference>
<dbReference type="Proteomes" id="UP000673975">
    <property type="component" value="Unassembled WGS sequence"/>
</dbReference>
<dbReference type="Pfam" id="PF00989">
    <property type="entry name" value="PAS"/>
    <property type="match status" value="1"/>
</dbReference>
<evidence type="ECO:0000256" key="5">
    <source>
        <dbReference type="ARBA" id="ARBA00022741"/>
    </source>
</evidence>
<dbReference type="RefSeq" id="WP_210510521.1">
    <property type="nucleotide sequence ID" value="NZ_JAFIDN010000002.1"/>
</dbReference>
<dbReference type="SMART" id="SM00091">
    <property type="entry name" value="PAS"/>
    <property type="match status" value="4"/>
</dbReference>
<proteinExistence type="predicted"/>
<evidence type="ECO:0000256" key="8">
    <source>
        <dbReference type="ARBA" id="ARBA00023026"/>
    </source>
</evidence>
<dbReference type="PROSITE" id="PS50109">
    <property type="entry name" value="HIS_KIN"/>
    <property type="match status" value="1"/>
</dbReference>
<dbReference type="Pfam" id="PF08447">
    <property type="entry name" value="PAS_3"/>
    <property type="match status" value="1"/>
</dbReference>
<feature type="domain" description="PAS" evidence="11">
    <location>
        <begin position="133"/>
        <end position="190"/>
    </location>
</feature>
<feature type="domain" description="PAC" evidence="12">
    <location>
        <begin position="628"/>
        <end position="680"/>
    </location>
</feature>
<dbReference type="Gene3D" id="3.30.450.40">
    <property type="match status" value="1"/>
</dbReference>
<dbReference type="InterPro" id="IPR000700">
    <property type="entry name" value="PAS-assoc_C"/>
</dbReference>
<keyword evidence="14" id="KW-1185">Reference proteome</keyword>
<evidence type="ECO:0000256" key="2">
    <source>
        <dbReference type="ARBA" id="ARBA00012438"/>
    </source>
</evidence>
<dbReference type="SUPFAM" id="SSF55781">
    <property type="entry name" value="GAF domain-like"/>
    <property type="match status" value="1"/>
</dbReference>
<comment type="catalytic activity">
    <reaction evidence="1">
        <text>ATP + protein L-histidine = ADP + protein N-phospho-L-histidine.</text>
        <dbReference type="EC" id="2.7.13.3"/>
    </reaction>
</comment>
<dbReference type="InterPro" id="IPR003018">
    <property type="entry name" value="GAF"/>
</dbReference>
<dbReference type="GO" id="GO:0006355">
    <property type="term" value="P:regulation of DNA-templated transcription"/>
    <property type="evidence" value="ECO:0007669"/>
    <property type="project" value="InterPro"/>
</dbReference>
<sequence length="918" mass="104666">MSQEKDQQIRYKTAFEHSLTATLITRPDGTIITANPAACDMFGYTVEQLRQIGRSGIIHTDSPGLSGFLQEREKAGSARGELTAIRKNGETFPCEFYSAIFHDESGEAFTSTTLLDISGRKATDIELKKSLKHLSEYKYALDQAANIVITDVEGYITEVNEHTCKLSGYAEEELIGSHTNINNSGYHPDSFFKELWNTILKGEVWRGEIRNKTKNGSFYWVDTTIVPFMDSGGNPEHFLAIRFDITDQKESQRLVRINEQRFRALVQGGYDYFGIIDEQGLFIYVSPSYEQLLDIPSEELIGRPVADFIHKNDRRQLLSEISELDKENRLKTSPYRFCYNEPDCSDFLWFESTITDLREDPAVRGFIVNSQDITHSVFFQELDKLERKTLKSFAEDKPLASIFDELLTGMEELYPGIRYAFIQVQGKQMKVLSAPSFGDDLIRHVASFVIGKDQGTTGVAIISGEKVFVDDTMNDPRWEPYREFAQNENIRASWSHPIIDSNTSDILAALAVYYDQPKTPSDQEERTVERICELLRLILESEIKDKALKGSNERFRYVNKATDDAIYDWDLLQNHLQWGDGFRRQFGYQVHGKPFPIENWYSLIHPDDVTAVKESLEKAIDTPGQSKWTCEYRFEKQSGRYAYVYENGYIIRDDNHQAVRMIGALRDISDKKYQEEKLRNSLREKETLLSEIHHRVKNNLAVVSGMMQLQAMEEPNAVVREKLHDSTLRIQTMATIHELLYQSENFSRLSFTDIIKKLMNTIEQVLPDEVTVEKEVHLIPLELNINQAIPCSLIINEVLTNCYKHAFKGREHGRITVRLQENGNEVGISIHDDGVGIPENANSSESLGLQIIQTLVQQLKAQHKLYNSGNGTVFDLTFTKKDISGIGNTLSNDDDENSDAENGSSGLSDNPPSQLPLF</sequence>
<evidence type="ECO:0000256" key="6">
    <source>
        <dbReference type="ARBA" id="ARBA00022777"/>
    </source>
</evidence>
<accession>A0A8J7S7R5</accession>
<evidence type="ECO:0000256" key="4">
    <source>
        <dbReference type="ARBA" id="ARBA00022679"/>
    </source>
</evidence>
<dbReference type="InterPro" id="IPR013655">
    <property type="entry name" value="PAS_fold_3"/>
</dbReference>
<feature type="region of interest" description="Disordered" evidence="9">
    <location>
        <begin position="885"/>
        <end position="918"/>
    </location>
</feature>
<evidence type="ECO:0000256" key="1">
    <source>
        <dbReference type="ARBA" id="ARBA00000085"/>
    </source>
</evidence>
<dbReference type="Pfam" id="PF13426">
    <property type="entry name" value="PAS_9"/>
    <property type="match status" value="2"/>
</dbReference>
<dbReference type="EC" id="2.7.13.3" evidence="2"/>
<comment type="caution">
    <text evidence="13">The sequence shown here is derived from an EMBL/GenBank/DDBJ whole genome shotgun (WGS) entry which is preliminary data.</text>
</comment>
<dbReference type="PROSITE" id="PS50112">
    <property type="entry name" value="PAS"/>
    <property type="match status" value="3"/>
</dbReference>
<evidence type="ECO:0000259" key="10">
    <source>
        <dbReference type="PROSITE" id="PS50109"/>
    </source>
</evidence>
<dbReference type="InterPro" id="IPR035965">
    <property type="entry name" value="PAS-like_dom_sf"/>
</dbReference>
<dbReference type="InterPro" id="IPR001610">
    <property type="entry name" value="PAC"/>
</dbReference>
<dbReference type="Pfam" id="PF02518">
    <property type="entry name" value="HATPase_c"/>
    <property type="match status" value="1"/>
</dbReference>
<dbReference type="InterPro" id="IPR011495">
    <property type="entry name" value="Sig_transdc_His_kin_sub2_dim/P"/>
</dbReference>
<gene>
    <name evidence="13" type="ORF">NATSA_03735</name>
</gene>
<dbReference type="Pfam" id="PF07568">
    <property type="entry name" value="HisKA_2"/>
    <property type="match status" value="1"/>
</dbReference>
<dbReference type="InterPro" id="IPR005467">
    <property type="entry name" value="His_kinase_dom"/>
</dbReference>
<keyword evidence="4" id="KW-0808">Transferase</keyword>
<dbReference type="GO" id="GO:0004673">
    <property type="term" value="F:protein histidine kinase activity"/>
    <property type="evidence" value="ECO:0007669"/>
    <property type="project" value="UniProtKB-EC"/>
</dbReference>
<reference evidence="13" key="1">
    <citation type="submission" date="2021-02" db="EMBL/GenBank/DDBJ databases">
        <title>Natronogracilivirga saccharolytica gen. nov. sp. nov. a new anaerobic, haloalkiliphilic carbohydrate-fermenting bacterium from soda lake and proposing of Cyclonatronumiaceae fam. nov. in the phylum Balneolaeota.</title>
        <authorList>
            <person name="Zhilina T.N."/>
            <person name="Sorokin D.Y."/>
            <person name="Zavarzina D.G."/>
            <person name="Toshchakov S.V."/>
            <person name="Kublanov I.V."/>
        </authorList>
    </citation>
    <scope>NUCLEOTIDE SEQUENCE</scope>
    <source>
        <strain evidence="13">Z-1702</strain>
    </source>
</reference>
<feature type="domain" description="Histidine kinase" evidence="10">
    <location>
        <begin position="691"/>
        <end position="882"/>
    </location>
</feature>
<dbReference type="SMART" id="SM00065">
    <property type="entry name" value="GAF"/>
    <property type="match status" value="1"/>
</dbReference>
<evidence type="ECO:0000313" key="14">
    <source>
        <dbReference type="Proteomes" id="UP000673975"/>
    </source>
</evidence>
<evidence type="ECO:0000313" key="13">
    <source>
        <dbReference type="EMBL" id="MBP3191768.1"/>
    </source>
</evidence>
<dbReference type="EMBL" id="JAFIDN010000002">
    <property type="protein sequence ID" value="MBP3191768.1"/>
    <property type="molecule type" value="Genomic_DNA"/>
</dbReference>
<dbReference type="InterPro" id="IPR000014">
    <property type="entry name" value="PAS"/>
</dbReference>
<keyword evidence="5" id="KW-0547">Nucleotide-binding</keyword>
<organism evidence="13 14">
    <name type="scientific">Natronogracilivirga saccharolytica</name>
    <dbReference type="NCBI Taxonomy" id="2812953"/>
    <lineage>
        <taxon>Bacteria</taxon>
        <taxon>Pseudomonadati</taxon>
        <taxon>Balneolota</taxon>
        <taxon>Balneolia</taxon>
        <taxon>Balneolales</taxon>
        <taxon>Cyclonatronaceae</taxon>
        <taxon>Natronogracilivirga</taxon>
    </lineage>
</organism>
<feature type="domain" description="PAC" evidence="12">
    <location>
        <begin position="205"/>
        <end position="257"/>
    </location>
</feature>
<feature type="domain" description="PAS" evidence="11">
    <location>
        <begin position="258"/>
        <end position="328"/>
    </location>
</feature>
<dbReference type="AlphaFoldDB" id="A0A8J7S7R5"/>
<evidence type="ECO:0000259" key="12">
    <source>
        <dbReference type="PROSITE" id="PS50113"/>
    </source>
</evidence>
<evidence type="ECO:0000259" key="11">
    <source>
        <dbReference type="PROSITE" id="PS50112"/>
    </source>
</evidence>
<dbReference type="InterPro" id="IPR013767">
    <property type="entry name" value="PAS_fold"/>
</dbReference>
<dbReference type="PANTHER" id="PTHR41523">
    <property type="entry name" value="TWO-COMPONENT SYSTEM SENSOR PROTEIN"/>
    <property type="match status" value="1"/>
</dbReference>
<dbReference type="InterPro" id="IPR003594">
    <property type="entry name" value="HATPase_dom"/>
</dbReference>
<dbReference type="SMART" id="SM00387">
    <property type="entry name" value="HATPase_c"/>
    <property type="match status" value="1"/>
</dbReference>
<evidence type="ECO:0000256" key="7">
    <source>
        <dbReference type="ARBA" id="ARBA00022840"/>
    </source>
</evidence>
<keyword evidence="7" id="KW-0067">ATP-binding</keyword>
<dbReference type="InterPro" id="IPR029016">
    <property type="entry name" value="GAF-like_dom_sf"/>
</dbReference>
<dbReference type="SMART" id="SM00086">
    <property type="entry name" value="PAC"/>
    <property type="match status" value="3"/>
</dbReference>